<dbReference type="RefSeq" id="WP_366194106.1">
    <property type="nucleotide sequence ID" value="NZ_JBFBVU010000023.1"/>
</dbReference>
<dbReference type="SUPFAM" id="SSF49899">
    <property type="entry name" value="Concanavalin A-like lectins/glucanases"/>
    <property type="match status" value="1"/>
</dbReference>
<feature type="signal peptide" evidence="2">
    <location>
        <begin position="1"/>
        <end position="17"/>
    </location>
</feature>
<evidence type="ECO:0008006" key="5">
    <source>
        <dbReference type="Google" id="ProtNLM"/>
    </source>
</evidence>
<dbReference type="InterPro" id="IPR013320">
    <property type="entry name" value="ConA-like_dom_sf"/>
</dbReference>
<comment type="caution">
    <text evidence="3">The sequence shown here is derived from an EMBL/GenBank/DDBJ whole genome shotgun (WGS) entry which is preliminary data.</text>
</comment>
<proteinExistence type="predicted"/>
<keyword evidence="2" id="KW-0732">Signal</keyword>
<feature type="region of interest" description="Disordered" evidence="1">
    <location>
        <begin position="748"/>
        <end position="770"/>
    </location>
</feature>
<evidence type="ECO:0000313" key="4">
    <source>
        <dbReference type="Proteomes" id="UP001553161"/>
    </source>
</evidence>
<dbReference type="Gene3D" id="2.60.120.200">
    <property type="match status" value="1"/>
</dbReference>
<dbReference type="EMBL" id="JBFBVU010000023">
    <property type="protein sequence ID" value="MEV8468150.1"/>
    <property type="molecule type" value="Genomic_DNA"/>
</dbReference>
<accession>A0ABV3LAQ0</accession>
<evidence type="ECO:0000313" key="3">
    <source>
        <dbReference type="EMBL" id="MEV8468150.1"/>
    </source>
</evidence>
<keyword evidence="4" id="KW-1185">Reference proteome</keyword>
<organism evidence="3 4">
    <name type="scientific">Meridianimarinicoccus marinus</name>
    <dbReference type="NCBI Taxonomy" id="3231483"/>
    <lineage>
        <taxon>Bacteria</taxon>
        <taxon>Pseudomonadati</taxon>
        <taxon>Pseudomonadota</taxon>
        <taxon>Alphaproteobacteria</taxon>
        <taxon>Rhodobacterales</taxon>
        <taxon>Paracoccaceae</taxon>
        <taxon>Meridianimarinicoccus</taxon>
    </lineage>
</organism>
<gene>
    <name evidence="3" type="ORF">AB0T83_15350</name>
</gene>
<dbReference type="Proteomes" id="UP001553161">
    <property type="component" value="Unassembled WGS sequence"/>
</dbReference>
<protein>
    <recommendedName>
        <fullName evidence="5">LamG domain-containing protein</fullName>
    </recommendedName>
</protein>
<evidence type="ECO:0000256" key="2">
    <source>
        <dbReference type="SAM" id="SignalP"/>
    </source>
</evidence>
<evidence type="ECO:0000256" key="1">
    <source>
        <dbReference type="SAM" id="MobiDB-lite"/>
    </source>
</evidence>
<name>A0ABV3LAQ0_9RHOB</name>
<sequence>MMIQVALAIGLPSPMSSAPQAGPAATASVAEFSRDLTLFDSGAARGGNSADIPLSGSTDAPDGTRIMAEILRADTGAVLFPAQPVATASGGSWTGAYPGTARSAHWLRPRVWVEGHASAKASTTSRFGVGHIVGLIGQSEDARMFADNFSQTAPIAVTDDSAVQVIRQQEGGTKPWPITIESVTAASPVTASIAALADVLIRNAPGEKFLILDLAHSGTSRGNLANDSDFSRDWVDFAAIVGQARADGSDLGLILDTWTAADSAAADMFRQRFYPFYAGITATGADYTLGTAHQARTFDHILWDLSATGGRGIFDAARTPLLMFGPHRFEVGQDMRDAVTRADGTPDSISNKQDTRLSIRNMLDDTALAPILAPRGKGPEILLYQNGYRAVSATDSSPSLTGTYWDDASHPAAMTDDGLPARARHVAVTALHGLGLAPIEVPRFNRAHWEPSGAWVELWFEDSSGATPPVTTTRAARGLPAMPATYPHRTEVLGFEINGVPAENATLVGGRVRIAPNGGGLFTFADSVQFGRGGASGVLKWPEDKFDGDWMNLPMVDLGLAGVEGVAVEPLPLDTEIANTLPAPATFTTTATGPYFNDPGNLGSNPGLLTMAARIRFAPGAPNGGIFAQSGGGFEVSRLASNSALRINLDDSSGTALLASHQPGLSIPENVWVTLLLAIDLPGQTLTLWKDGVETQVALPANTGQLVPGRFLTFLNRNGNGGYQFVGEVEYLRVWKGLASADANEPAAAPSAEITGPDSALAGHPWHQGG</sequence>
<reference evidence="3 4" key="1">
    <citation type="submission" date="2024-07" db="EMBL/GenBank/DDBJ databases">
        <authorList>
            <person name="Kang M."/>
        </authorList>
    </citation>
    <scope>NUCLEOTIDE SEQUENCE [LARGE SCALE GENOMIC DNA]</scope>
    <source>
        <strain evidence="3 4">DFM31</strain>
    </source>
</reference>
<feature type="chain" id="PRO_5045454195" description="LamG domain-containing protein" evidence="2">
    <location>
        <begin position="18"/>
        <end position="770"/>
    </location>
</feature>